<dbReference type="EMBL" id="RKLT01000004">
    <property type="protein sequence ID" value="MBX0295969.1"/>
    <property type="molecule type" value="Genomic_DNA"/>
</dbReference>
<dbReference type="Pfam" id="PF26008">
    <property type="entry name" value="DUF8001"/>
    <property type="match status" value="1"/>
</dbReference>
<proteinExistence type="predicted"/>
<dbReference type="AlphaFoldDB" id="A0AAW4PDQ0"/>
<organism evidence="2 3">
    <name type="scientific">Haloarcula nitratireducens</name>
    <dbReference type="NCBI Taxonomy" id="2487749"/>
    <lineage>
        <taxon>Archaea</taxon>
        <taxon>Methanobacteriati</taxon>
        <taxon>Methanobacteriota</taxon>
        <taxon>Stenosarchaea group</taxon>
        <taxon>Halobacteria</taxon>
        <taxon>Halobacteriales</taxon>
        <taxon>Haloarculaceae</taxon>
        <taxon>Haloarcula</taxon>
    </lineage>
</organism>
<gene>
    <name evidence="2" type="ORF">EGH23_13895</name>
</gene>
<sequence length="84" mass="9582">MEPLVVEAGEASVEDLLDTLESGRRVVVRTEFLGDAHEVTLRYDGIWYCDTPTRLHRHDSRAEMRTCLERQGYGRDAGDADDTR</sequence>
<dbReference type="RefSeq" id="WP_220580576.1">
    <property type="nucleotide sequence ID" value="NZ_RKLT01000004.1"/>
</dbReference>
<evidence type="ECO:0000313" key="3">
    <source>
        <dbReference type="Proteomes" id="UP001430455"/>
    </source>
</evidence>
<evidence type="ECO:0000259" key="1">
    <source>
        <dbReference type="Pfam" id="PF26008"/>
    </source>
</evidence>
<protein>
    <recommendedName>
        <fullName evidence="1">DUF8001 domain-containing protein</fullName>
    </recommendedName>
</protein>
<evidence type="ECO:0000313" key="2">
    <source>
        <dbReference type="EMBL" id="MBX0295969.1"/>
    </source>
</evidence>
<dbReference type="Proteomes" id="UP001430455">
    <property type="component" value="Unassembled WGS sequence"/>
</dbReference>
<accession>A0AAW4PDQ0</accession>
<keyword evidence="3" id="KW-1185">Reference proteome</keyword>
<name>A0AAW4PDQ0_9EURY</name>
<dbReference type="InterPro" id="IPR058314">
    <property type="entry name" value="DUF8001"/>
</dbReference>
<comment type="caution">
    <text evidence="2">The sequence shown here is derived from an EMBL/GenBank/DDBJ whole genome shotgun (WGS) entry which is preliminary data.</text>
</comment>
<feature type="domain" description="DUF8001" evidence="1">
    <location>
        <begin position="2"/>
        <end position="75"/>
    </location>
</feature>
<reference evidence="2 3" key="1">
    <citation type="submission" date="2021-06" db="EMBL/GenBank/DDBJ databases">
        <title>Halomicroarcula sp. a new haloarchaeum isolated from saline soil.</title>
        <authorList>
            <person name="Duran-Viseras A."/>
            <person name="Sanchez-Porro C."/>
            <person name="Ventosa A."/>
        </authorList>
    </citation>
    <scope>NUCLEOTIDE SEQUENCE [LARGE SCALE GENOMIC DNA]</scope>
    <source>
        <strain evidence="2 3">F27</strain>
    </source>
</reference>